<evidence type="ECO:0000313" key="1">
    <source>
        <dbReference type="EMBL" id="KAL3332594.1"/>
    </source>
</evidence>
<sequence>MMRNAKINFCKVNYSKLIDSCCLIRTSILPVLSSNVYSCAFGFPQEKKQNQLTHINVQGKDSADKVKHTRKEREYLFKSIKTSLHISKDIYKETRTAKDEDIYLINLGVQYASITGYN</sequence>
<name>A0ABD2RLV1_9SOLN</name>
<gene>
    <name evidence="1" type="ORF">AABB24_032924</name>
</gene>
<dbReference type="Proteomes" id="UP001627284">
    <property type="component" value="Unassembled WGS sequence"/>
</dbReference>
<accession>A0ABD2RLV1</accession>
<dbReference type="AlphaFoldDB" id="A0ABD2RLV1"/>
<keyword evidence="2" id="KW-1185">Reference proteome</keyword>
<comment type="caution">
    <text evidence="1">The sequence shown here is derived from an EMBL/GenBank/DDBJ whole genome shotgun (WGS) entry which is preliminary data.</text>
</comment>
<dbReference type="EMBL" id="JBJKTR010000019">
    <property type="protein sequence ID" value="KAL3332594.1"/>
    <property type="molecule type" value="Genomic_DNA"/>
</dbReference>
<protein>
    <submittedName>
        <fullName evidence="1">Uncharacterized protein</fullName>
    </submittedName>
</protein>
<proteinExistence type="predicted"/>
<evidence type="ECO:0000313" key="2">
    <source>
        <dbReference type="Proteomes" id="UP001627284"/>
    </source>
</evidence>
<organism evidence="1 2">
    <name type="scientific">Solanum stoloniferum</name>
    <dbReference type="NCBI Taxonomy" id="62892"/>
    <lineage>
        <taxon>Eukaryota</taxon>
        <taxon>Viridiplantae</taxon>
        <taxon>Streptophyta</taxon>
        <taxon>Embryophyta</taxon>
        <taxon>Tracheophyta</taxon>
        <taxon>Spermatophyta</taxon>
        <taxon>Magnoliopsida</taxon>
        <taxon>eudicotyledons</taxon>
        <taxon>Gunneridae</taxon>
        <taxon>Pentapetalae</taxon>
        <taxon>asterids</taxon>
        <taxon>lamiids</taxon>
        <taxon>Solanales</taxon>
        <taxon>Solanaceae</taxon>
        <taxon>Solanoideae</taxon>
        <taxon>Solaneae</taxon>
        <taxon>Solanum</taxon>
    </lineage>
</organism>
<reference evidence="1 2" key="1">
    <citation type="submission" date="2024-05" db="EMBL/GenBank/DDBJ databases">
        <title>De novo assembly of an allotetraploid wild potato.</title>
        <authorList>
            <person name="Hosaka A.J."/>
        </authorList>
    </citation>
    <scope>NUCLEOTIDE SEQUENCE [LARGE SCALE GENOMIC DNA]</scope>
    <source>
        <tissue evidence="1">Young leaves</tissue>
    </source>
</reference>